<feature type="transmembrane region" description="Helical" evidence="2">
    <location>
        <begin position="126"/>
        <end position="148"/>
    </location>
</feature>
<reference evidence="3" key="1">
    <citation type="submission" date="2023-05" db="EMBL/GenBank/DDBJ databases">
        <title>Cataloging the Phylogenetic Diversity of Human Bladder Bacteria.</title>
        <authorList>
            <person name="Du J."/>
        </authorList>
    </citation>
    <scope>NUCLEOTIDE SEQUENCE</scope>
    <source>
        <strain evidence="3">UMB1231</strain>
    </source>
</reference>
<feature type="transmembrane region" description="Helical" evidence="2">
    <location>
        <begin position="228"/>
        <end position="245"/>
    </location>
</feature>
<comment type="caution">
    <text evidence="3">The sequence shown here is derived from an EMBL/GenBank/DDBJ whole genome shotgun (WGS) entry which is preliminary data.</text>
</comment>
<evidence type="ECO:0000256" key="2">
    <source>
        <dbReference type="SAM" id="Phobius"/>
    </source>
</evidence>
<dbReference type="Proteomes" id="UP001229251">
    <property type="component" value="Unassembled WGS sequence"/>
</dbReference>
<name>A0AAJ1V2D8_9LACT</name>
<feature type="transmembrane region" description="Helical" evidence="2">
    <location>
        <begin position="154"/>
        <end position="176"/>
    </location>
</feature>
<keyword evidence="2" id="KW-0812">Transmembrane</keyword>
<organism evidence="3 4">
    <name type="scientific">Facklamia hominis</name>
    <dbReference type="NCBI Taxonomy" id="178214"/>
    <lineage>
        <taxon>Bacteria</taxon>
        <taxon>Bacillati</taxon>
        <taxon>Bacillota</taxon>
        <taxon>Bacilli</taxon>
        <taxon>Lactobacillales</taxon>
        <taxon>Aerococcaceae</taxon>
        <taxon>Facklamia</taxon>
    </lineage>
</organism>
<feature type="compositionally biased region" description="Basic and acidic residues" evidence="1">
    <location>
        <begin position="1"/>
        <end position="12"/>
    </location>
</feature>
<protein>
    <submittedName>
        <fullName evidence="3">DUF1129 family protein</fullName>
    </submittedName>
</protein>
<dbReference type="RefSeq" id="WP_285065855.1">
    <property type="nucleotide sequence ID" value="NZ_JASOOE010000008.1"/>
</dbReference>
<evidence type="ECO:0000256" key="1">
    <source>
        <dbReference type="SAM" id="MobiDB-lite"/>
    </source>
</evidence>
<accession>A0AAJ1V2D8</accession>
<keyword evidence="2" id="KW-1133">Transmembrane helix</keyword>
<feature type="transmembrane region" description="Helical" evidence="2">
    <location>
        <begin position="196"/>
        <end position="222"/>
    </location>
</feature>
<evidence type="ECO:0000313" key="4">
    <source>
        <dbReference type="Proteomes" id="UP001229251"/>
    </source>
</evidence>
<dbReference type="InterPro" id="IPR009214">
    <property type="entry name" value="DUF1129"/>
</dbReference>
<feature type="region of interest" description="Disordered" evidence="1">
    <location>
        <begin position="1"/>
        <end position="25"/>
    </location>
</feature>
<dbReference type="Pfam" id="PF06570">
    <property type="entry name" value="DUF1129"/>
    <property type="match status" value="1"/>
</dbReference>
<sequence>MSKTDNKDRVELQNEVNEGQETNNQIVKKDSLMSMLTGISQNQLDQLTKRNQQFMFDIDRQLASSKLSDEKKQLIYQEMVPTLIEGQNHGQTYRHIYGTPSQTTALILEKEEDSSNLTTKSPDWQIALDGGLMLGSIFTLITGVGLLGRSQNQVGFMMGLLTIVINYFLAGIAMLYTSKALPNLEAPKGKKGYLRYFLISTLAMLIWVVFVMGSQAILPAVINPILPPVAYIIIAILTFLLRYYLKRKYTIVGGLF</sequence>
<proteinExistence type="predicted"/>
<dbReference type="EMBL" id="JASOOE010000008">
    <property type="protein sequence ID" value="MDK7187400.1"/>
    <property type="molecule type" value="Genomic_DNA"/>
</dbReference>
<keyword evidence="2" id="KW-0472">Membrane</keyword>
<gene>
    <name evidence="3" type="ORF">QP433_05350</name>
</gene>
<evidence type="ECO:0000313" key="3">
    <source>
        <dbReference type="EMBL" id="MDK7187400.1"/>
    </source>
</evidence>
<feature type="compositionally biased region" description="Polar residues" evidence="1">
    <location>
        <begin position="14"/>
        <end position="25"/>
    </location>
</feature>
<dbReference type="PIRSF" id="PIRSF033111">
    <property type="entry name" value="UCP033111"/>
    <property type="match status" value="1"/>
</dbReference>
<dbReference type="AlphaFoldDB" id="A0AAJ1V2D8"/>